<dbReference type="PANTHER" id="PTHR15749:SF4">
    <property type="entry name" value="FANCONI-ASSOCIATED NUCLEASE 1"/>
    <property type="match status" value="1"/>
</dbReference>
<dbReference type="Pfam" id="PF21170">
    <property type="entry name" value="FAN1_TPR"/>
    <property type="match status" value="1"/>
</dbReference>
<dbReference type="InterPro" id="IPR033315">
    <property type="entry name" value="Fan1-like"/>
</dbReference>
<keyword evidence="1" id="KW-0234">DNA repair</keyword>
<keyword evidence="1" id="KW-0460">Magnesium</keyword>
<keyword evidence="1" id="KW-0540">Nuclease</keyword>
<feature type="domain" description="Fanconi-associated nuclease 1-like TPR" evidence="3">
    <location>
        <begin position="391"/>
        <end position="463"/>
    </location>
</feature>
<evidence type="ECO:0000313" key="5">
    <source>
        <dbReference type="Proteomes" id="UP000077115"/>
    </source>
</evidence>
<comment type="cofactor">
    <cofactor evidence="1">
        <name>Mg(2+)</name>
        <dbReference type="ChEBI" id="CHEBI:18420"/>
    </cofactor>
    <cofactor evidence="1">
        <name>Mn(2+)</name>
        <dbReference type="ChEBI" id="CHEBI:29035"/>
    </cofactor>
</comment>
<reference evidence="4 5" key="2">
    <citation type="submission" date="2016-05" db="EMBL/GenBank/DDBJ databases">
        <title>Lineage-specific infection strategies underlie the spectrum of fungal disease in amphibians.</title>
        <authorList>
            <person name="Cuomo C.A."/>
            <person name="Farrer R.A."/>
            <person name="James T."/>
            <person name="Longcore J."/>
            <person name="Birren B."/>
        </authorList>
    </citation>
    <scope>NUCLEOTIDE SEQUENCE [LARGE SCALE GENOMIC DNA]</scope>
    <source>
        <strain evidence="4 5">JEL423</strain>
    </source>
</reference>
<protein>
    <recommendedName>
        <fullName evidence="1">Fanconi-associated nuclease</fullName>
        <ecNumber evidence="1">3.1.4.1</ecNumber>
    </recommendedName>
</protein>
<dbReference type="GO" id="GO:0017108">
    <property type="term" value="F:5'-flap endonuclease activity"/>
    <property type="evidence" value="ECO:0007669"/>
    <property type="project" value="TreeGrafter"/>
</dbReference>
<gene>
    <name evidence="4" type="ORF">BDEG_27613</name>
</gene>
<dbReference type="VEuPathDB" id="FungiDB:BDEG_27613"/>
<dbReference type="GO" id="GO:0004528">
    <property type="term" value="F:phosphodiesterase I activity"/>
    <property type="evidence" value="ECO:0007669"/>
    <property type="project" value="UniProtKB-EC"/>
</dbReference>
<evidence type="ECO:0000259" key="3">
    <source>
        <dbReference type="Pfam" id="PF21170"/>
    </source>
</evidence>
<keyword evidence="1" id="KW-0464">Manganese</keyword>
<comment type="subcellular location">
    <subcellularLocation>
        <location evidence="1">Nucleus</location>
    </subcellularLocation>
</comment>
<dbReference type="InterPro" id="IPR049126">
    <property type="entry name" value="FAN1-like_TPR"/>
</dbReference>
<dbReference type="GO" id="GO:0005634">
    <property type="term" value="C:nucleus"/>
    <property type="evidence" value="ECO:0007669"/>
    <property type="project" value="UniProtKB-SubCell"/>
</dbReference>
<dbReference type="EC" id="3.1.4.1" evidence="1"/>
<reference evidence="4 5" key="1">
    <citation type="submission" date="2006-10" db="EMBL/GenBank/DDBJ databases">
        <title>The Genome Sequence of Batrachochytrium dendrobatidis JEL423.</title>
        <authorList>
            <consortium name="The Broad Institute Genome Sequencing Platform"/>
            <person name="Birren B."/>
            <person name="Lander E."/>
            <person name="Galagan J."/>
            <person name="Cuomo C."/>
            <person name="Devon K."/>
            <person name="Jaffe D."/>
            <person name="Butler J."/>
            <person name="Alvarez P."/>
            <person name="Gnerre S."/>
            <person name="Grabherr M."/>
            <person name="Kleber M."/>
            <person name="Mauceli E."/>
            <person name="Brockman W."/>
            <person name="Young S."/>
            <person name="LaButti K."/>
            <person name="Sykes S."/>
            <person name="DeCaprio D."/>
            <person name="Crawford M."/>
            <person name="Koehrsen M."/>
            <person name="Engels R."/>
            <person name="Montgomery P."/>
            <person name="Pearson M."/>
            <person name="Howarth C."/>
            <person name="Larson L."/>
            <person name="White J."/>
            <person name="O'Leary S."/>
            <person name="Kodira C."/>
            <person name="Zeng Q."/>
            <person name="Yandava C."/>
            <person name="Alvarado L."/>
            <person name="Longcore J."/>
            <person name="James T."/>
        </authorList>
    </citation>
    <scope>NUCLEOTIDE SEQUENCE [LARGE SCALE GENOMIC DNA]</scope>
    <source>
        <strain evidence="4 5">JEL423</strain>
    </source>
</reference>
<evidence type="ECO:0000313" key="4">
    <source>
        <dbReference type="EMBL" id="OAJ44379.1"/>
    </source>
</evidence>
<organism evidence="4 5">
    <name type="scientific">Batrachochytrium dendrobatidis (strain JEL423)</name>
    <dbReference type="NCBI Taxonomy" id="403673"/>
    <lineage>
        <taxon>Eukaryota</taxon>
        <taxon>Fungi</taxon>
        <taxon>Fungi incertae sedis</taxon>
        <taxon>Chytridiomycota</taxon>
        <taxon>Chytridiomycota incertae sedis</taxon>
        <taxon>Chytridiomycetes</taxon>
        <taxon>Rhizophydiales</taxon>
        <taxon>Rhizophydiales incertae sedis</taxon>
        <taxon>Batrachochytrium</taxon>
    </lineage>
</organism>
<keyword evidence="1" id="KW-0479">Metal-binding</keyword>
<accession>A0A177WWE3</accession>
<evidence type="ECO:0000256" key="1">
    <source>
        <dbReference type="RuleBase" id="RU365033"/>
    </source>
</evidence>
<keyword evidence="1" id="KW-0539">Nucleus</keyword>
<dbReference type="PANTHER" id="PTHR15749">
    <property type="entry name" value="FANCONI-ASSOCIATED NUCLEASE 1"/>
    <property type="match status" value="1"/>
</dbReference>
<comment type="catalytic activity">
    <reaction evidence="1">
        <text>Hydrolytically removes 5'-nucleotides successively from the 3'-hydroxy termini of 3'-hydroxy-terminated oligonucleotides.</text>
        <dbReference type="EC" id="3.1.4.1"/>
    </reaction>
</comment>
<comment type="similarity">
    <text evidence="1">Belongs to the FAN1 family.</text>
</comment>
<dbReference type="GO" id="GO:0046872">
    <property type="term" value="F:metal ion binding"/>
    <property type="evidence" value="ECO:0007669"/>
    <property type="project" value="UniProtKB-KW"/>
</dbReference>
<proteinExistence type="inferred from homology"/>
<comment type="function">
    <text evidence="1">Nuclease required for the repair of DNA interstrand cross-links (ICL). Acts as a 5'-3' exonuclease that anchors at a cut end of DNA and cleaves DNA successively at every third nucleotide, allowing to excise an ICL from one strand through flanking incisions.</text>
</comment>
<keyword evidence="1" id="KW-0227">DNA damage</keyword>
<feature type="compositionally biased region" description="Polar residues" evidence="2">
    <location>
        <begin position="1"/>
        <end position="20"/>
    </location>
</feature>
<dbReference type="OrthoDB" id="258143at2759"/>
<dbReference type="GO" id="GO:0036297">
    <property type="term" value="P:interstrand cross-link repair"/>
    <property type="evidence" value="ECO:0007669"/>
    <property type="project" value="InterPro"/>
</dbReference>
<evidence type="ECO:0000256" key="2">
    <source>
        <dbReference type="SAM" id="MobiDB-lite"/>
    </source>
</evidence>
<name>A0A177WWE3_BATDL</name>
<dbReference type="Proteomes" id="UP000077115">
    <property type="component" value="Unassembled WGS sequence"/>
</dbReference>
<keyword evidence="1" id="KW-0378">Hydrolase</keyword>
<dbReference type="GO" id="GO:0008409">
    <property type="term" value="F:5'-3' exonuclease activity"/>
    <property type="evidence" value="ECO:0007669"/>
    <property type="project" value="TreeGrafter"/>
</dbReference>
<dbReference type="STRING" id="403673.A0A177WWE3"/>
<feature type="region of interest" description="Disordered" evidence="2">
    <location>
        <begin position="1"/>
        <end position="21"/>
    </location>
</feature>
<dbReference type="AlphaFoldDB" id="A0A177WWE3"/>
<dbReference type="GO" id="GO:0070336">
    <property type="term" value="F:flap-structured DNA binding"/>
    <property type="evidence" value="ECO:0007669"/>
    <property type="project" value="TreeGrafter"/>
</dbReference>
<dbReference type="EMBL" id="DS022312">
    <property type="protein sequence ID" value="OAJ44379.1"/>
    <property type="molecule type" value="Genomic_DNA"/>
</dbReference>
<sequence length="609" mass="70040">MKRQASCNDSPSQEASQSKRLAQARLSFENTLVLPSADIQRFKSIDDQINTLPPSQLELTVEPTSDFTPEYSNSIQDGSVYGVYEESIEEDMDDLTTISQRSYSEQLQHMISNVLPEESHLLDDQHMSVLRWFDRLSEGSQIVMFRLLNRRTRKYVYINKIKLHEDEDINQILAELVNADYIVLDGPSTLEEWVDLLKKDQLVDLAKHHRVATSGKKLAVLRESFLATVNNQLNLDTFTKLGRISTLEKAHERLIKLIQEIVGPLLKVTELARSAFYRLFVIYNRTTMWPKHDSFLTNSILCNLSASNESKKSFAQYTVHRTSLVWSDKAEFELYFTSLKVEHEMAELIADKPAESQLVEFCNKAAILFDLWLLIIAEHPSHVTGIPWFMLKKPHDAIQVLDGLLSQRILYQRRRGSWYDELVKLLERHVNKKSCKIKCIEALSDTFVQTAHRSSILRRLCRISGSKQAGIPALWNIDSLRAVPSSRMSAYKLSNETGGKAIYLDENHTPMHVEELVLQHYAKQGWKGIHAENSIITTIFGILFWDILFDDTAPLDLYTEYFFTARQESIETRIQAIKSGEFPLIIRQVVDKEQPRNTQCVGKCELETI</sequence>